<evidence type="ECO:0000256" key="3">
    <source>
        <dbReference type="PIRSR" id="PIRSR601952-2"/>
    </source>
</evidence>
<dbReference type="Proteomes" id="UP000028073">
    <property type="component" value="Unassembled WGS sequence"/>
</dbReference>
<feature type="binding site" evidence="3">
    <location>
        <position position="378"/>
    </location>
    <ligand>
        <name>Zn(2+)</name>
        <dbReference type="ChEBI" id="CHEBI:29105"/>
        <label>2</label>
    </ligand>
</feature>
<accession>A0A081N3W7</accession>
<sequence>MKSTILKPLCLSLAMVSSSAVLAVDSEPTAPRNVILIVGDGMDDHQITIARNYLAGSRGKINLDEMALRSSVQVLTVDDKDPSRPLYVADSANSATSMATGEITSRGRIGTSAKYDQDLVSIVDLAKQAGLKAGIVTTANITDATPSSFVAKISQRECENPEMMVDALIYKRKPVDCSQDVKAKGGPGSISEQLAASNVDVLLGGGMQHFSKQAEGSSKTVLEQAKESGFYIADNASDMKSAPADKKLLGLFAEGNLPERMAYEGEREAEQPDPSMLNYLHKYLGSVEMPDTVKCESNAAFGDTPELREMTSVALNRLSEKNDKGFFLMVESASIDKASHQRRACGQIGELQQLTEALDVALEFAEKHENTLVLVTADHGQAAQLMPDTSLFKAFDLPAYSPGYVARVETPEGVIMAVNYATNGLFAEEHTGVNVPLFANKEGVGKVPTMLTQPEIFNVMVSYLNLK</sequence>
<evidence type="ECO:0000256" key="4">
    <source>
        <dbReference type="PIRSR" id="PIRSR601952-3"/>
    </source>
</evidence>
<dbReference type="SMART" id="SM00098">
    <property type="entry name" value="alkPPc"/>
    <property type="match status" value="1"/>
</dbReference>
<feature type="binding site" evidence="3">
    <location>
        <position position="379"/>
    </location>
    <ligand>
        <name>Zn(2+)</name>
        <dbReference type="ChEBI" id="CHEBI:29105"/>
        <label>2</label>
    </ligand>
</feature>
<dbReference type="InterPro" id="IPR001952">
    <property type="entry name" value="Alkaline_phosphatase"/>
</dbReference>
<feature type="binding site" evidence="3">
    <location>
        <position position="331"/>
    </location>
    <ligand>
        <name>Mg(2+)</name>
        <dbReference type="ChEBI" id="CHEBI:18420"/>
    </ligand>
</feature>
<keyword evidence="3" id="KW-0460">Magnesium</keyword>
<comment type="cofactor">
    <cofactor evidence="3">
        <name>Mg(2+)</name>
        <dbReference type="ChEBI" id="CHEBI:18420"/>
    </cofactor>
    <text evidence="3">Binds 1 Mg(2+) ion.</text>
</comment>
<dbReference type="InterPro" id="IPR017850">
    <property type="entry name" value="Alkaline_phosphatase_core_sf"/>
</dbReference>
<dbReference type="GO" id="GO:0004035">
    <property type="term" value="F:alkaline phosphatase activity"/>
    <property type="evidence" value="ECO:0007669"/>
    <property type="project" value="TreeGrafter"/>
</dbReference>
<dbReference type="SUPFAM" id="SSF53649">
    <property type="entry name" value="Alkaline phosphatase-like"/>
    <property type="match status" value="1"/>
</dbReference>
<feature type="chain" id="PRO_5001760588" evidence="6">
    <location>
        <begin position="24"/>
        <end position="467"/>
    </location>
</feature>
<keyword evidence="4" id="KW-1015">Disulfide bond</keyword>
<keyword evidence="3" id="KW-0479">Metal-binding</keyword>
<feature type="binding site" evidence="3">
    <location>
        <position position="145"/>
    </location>
    <ligand>
        <name>Mg(2+)</name>
        <dbReference type="ChEBI" id="CHEBI:18420"/>
    </ligand>
</feature>
<evidence type="ECO:0000313" key="8">
    <source>
        <dbReference type="Proteomes" id="UP000028073"/>
    </source>
</evidence>
<dbReference type="Pfam" id="PF00245">
    <property type="entry name" value="Alk_phosphatase"/>
    <property type="match status" value="1"/>
</dbReference>
<dbReference type="PANTHER" id="PTHR11596:SF5">
    <property type="entry name" value="ALKALINE PHOSPHATASE"/>
    <property type="match status" value="1"/>
</dbReference>
<protein>
    <submittedName>
        <fullName evidence="7">Alkaline phosphatase</fullName>
    </submittedName>
</protein>
<proteinExistence type="inferred from homology"/>
<keyword evidence="1" id="KW-0597">Phosphoprotein</keyword>
<organism evidence="7 8">
    <name type="scientific">Endozoicomonas numazuensis</name>
    <dbReference type="NCBI Taxonomy" id="1137799"/>
    <lineage>
        <taxon>Bacteria</taxon>
        <taxon>Pseudomonadati</taxon>
        <taxon>Pseudomonadota</taxon>
        <taxon>Gammaproteobacteria</taxon>
        <taxon>Oceanospirillales</taxon>
        <taxon>Endozoicomonadaceae</taxon>
        <taxon>Endozoicomonas</taxon>
    </lineage>
</organism>
<evidence type="ECO:0000256" key="2">
    <source>
        <dbReference type="PIRSR" id="PIRSR601952-1"/>
    </source>
</evidence>
<dbReference type="eggNOG" id="COG1785">
    <property type="taxonomic scope" value="Bacteria"/>
</dbReference>
<name>A0A081N3W7_9GAMM</name>
<feature type="binding site" evidence="3">
    <location>
        <position position="143"/>
    </location>
    <ligand>
        <name>Mg(2+)</name>
        <dbReference type="ChEBI" id="CHEBI:18420"/>
    </ligand>
</feature>
<feature type="binding site" evidence="3">
    <location>
        <position position="340"/>
    </location>
    <ligand>
        <name>Zn(2+)</name>
        <dbReference type="ChEBI" id="CHEBI:29105"/>
        <label>2</label>
    </ligand>
</feature>
<dbReference type="PANTHER" id="PTHR11596">
    <property type="entry name" value="ALKALINE PHOSPHATASE"/>
    <property type="match status" value="1"/>
</dbReference>
<feature type="signal peptide" evidence="6">
    <location>
        <begin position="1"/>
        <end position="23"/>
    </location>
</feature>
<feature type="active site" description="Phosphoserine intermediate" evidence="2">
    <location>
        <position position="91"/>
    </location>
</feature>
<evidence type="ECO:0000256" key="6">
    <source>
        <dbReference type="SAM" id="SignalP"/>
    </source>
</evidence>
<dbReference type="CDD" id="cd16012">
    <property type="entry name" value="ALP"/>
    <property type="match status" value="1"/>
</dbReference>
<reference evidence="7 8" key="1">
    <citation type="submission" date="2014-06" db="EMBL/GenBank/DDBJ databases">
        <title>Whole Genome Sequences of Three Symbiotic Endozoicomonas Bacteria.</title>
        <authorList>
            <person name="Neave M.J."/>
            <person name="Apprill A."/>
            <person name="Voolstra C.R."/>
        </authorList>
    </citation>
    <scope>NUCLEOTIDE SEQUENCE [LARGE SCALE GENOMIC DNA]</scope>
    <source>
        <strain evidence="7 8">DSM 25634</strain>
    </source>
</reference>
<comment type="cofactor">
    <cofactor evidence="3">
        <name>Zn(2+)</name>
        <dbReference type="ChEBI" id="CHEBI:29105"/>
    </cofactor>
    <text evidence="3">Binds 2 Zn(2+) ions.</text>
</comment>
<gene>
    <name evidence="7" type="ORF">GZ78_26695</name>
</gene>
<dbReference type="Gene3D" id="3.40.720.10">
    <property type="entry name" value="Alkaline Phosphatase, subunit A"/>
    <property type="match status" value="1"/>
</dbReference>
<dbReference type="PRINTS" id="PR00113">
    <property type="entry name" value="ALKPHPHTASE"/>
</dbReference>
<dbReference type="GO" id="GO:0046872">
    <property type="term" value="F:metal ion binding"/>
    <property type="evidence" value="ECO:0007669"/>
    <property type="project" value="UniProtKB-KW"/>
</dbReference>
<dbReference type="AlphaFoldDB" id="A0A081N3W7"/>
<keyword evidence="8" id="KW-1185">Reference proteome</keyword>
<keyword evidence="6" id="KW-0732">Signal</keyword>
<feature type="binding site" evidence="3">
    <location>
        <position position="336"/>
    </location>
    <ligand>
        <name>Zn(2+)</name>
        <dbReference type="ChEBI" id="CHEBI:29105"/>
        <label>2</label>
    </ligand>
</feature>
<comment type="caution">
    <text evidence="7">The sequence shown here is derived from an EMBL/GenBank/DDBJ whole genome shotgun (WGS) entry which is preliminary data.</text>
</comment>
<evidence type="ECO:0000256" key="1">
    <source>
        <dbReference type="ARBA" id="ARBA00022553"/>
    </source>
</evidence>
<keyword evidence="3" id="KW-0862">Zinc</keyword>
<dbReference type="STRING" id="1137799.GZ78_26695"/>
<feature type="disulfide bond" evidence="4">
    <location>
        <begin position="158"/>
        <end position="177"/>
    </location>
</feature>
<feature type="binding site" evidence="3">
    <location>
        <position position="40"/>
    </location>
    <ligand>
        <name>Zn(2+)</name>
        <dbReference type="ChEBI" id="CHEBI:29105"/>
        <label>2</label>
    </ligand>
</feature>
<feature type="binding site" evidence="3">
    <location>
        <position position="40"/>
    </location>
    <ligand>
        <name>Mg(2+)</name>
        <dbReference type="ChEBI" id="CHEBI:18420"/>
    </ligand>
</feature>
<dbReference type="RefSeq" id="WP_034842311.1">
    <property type="nucleotide sequence ID" value="NZ_JOKH01000009.1"/>
</dbReference>
<dbReference type="EMBL" id="JOKH01000009">
    <property type="protein sequence ID" value="KEQ13140.1"/>
    <property type="molecule type" value="Genomic_DNA"/>
</dbReference>
<evidence type="ECO:0000313" key="7">
    <source>
        <dbReference type="EMBL" id="KEQ13140.1"/>
    </source>
</evidence>
<dbReference type="OrthoDB" id="9794455at2"/>
<evidence type="ECO:0000256" key="5">
    <source>
        <dbReference type="RuleBase" id="RU003946"/>
    </source>
</evidence>
<comment type="similarity">
    <text evidence="5">Belongs to the alkaline phosphatase family.</text>
</comment>